<evidence type="ECO:0000256" key="1">
    <source>
        <dbReference type="SAM" id="MobiDB-lite"/>
    </source>
</evidence>
<proteinExistence type="predicted"/>
<feature type="compositionally biased region" description="Low complexity" evidence="1">
    <location>
        <begin position="40"/>
        <end position="60"/>
    </location>
</feature>
<dbReference type="RefSeq" id="WP_334477904.1">
    <property type="nucleotide sequence ID" value="NZ_JAZHRV010000001.1"/>
</dbReference>
<keyword evidence="2" id="KW-0732">Signal</keyword>
<evidence type="ECO:0000256" key="2">
    <source>
        <dbReference type="SAM" id="SignalP"/>
    </source>
</evidence>
<dbReference type="Proteomes" id="UP001364224">
    <property type="component" value="Unassembled WGS sequence"/>
</dbReference>
<feature type="region of interest" description="Disordered" evidence="1">
    <location>
        <begin position="284"/>
        <end position="512"/>
    </location>
</feature>
<dbReference type="EMBL" id="JAZHRV010000001">
    <property type="protein sequence ID" value="MEH2553430.1"/>
    <property type="molecule type" value="Genomic_DNA"/>
</dbReference>
<evidence type="ECO:0000313" key="4">
    <source>
        <dbReference type="EMBL" id="MEH2553430.1"/>
    </source>
</evidence>
<organism evidence="4 5">
    <name type="scientific">Bradyrhizobium algeriense</name>
    <dbReference type="NCBI Taxonomy" id="634784"/>
    <lineage>
        <taxon>Bacteria</taxon>
        <taxon>Pseudomonadati</taxon>
        <taxon>Pseudomonadota</taxon>
        <taxon>Alphaproteobacteria</taxon>
        <taxon>Hyphomicrobiales</taxon>
        <taxon>Nitrobacteraceae</taxon>
        <taxon>Bradyrhizobium</taxon>
    </lineage>
</organism>
<gene>
    <name evidence="4" type="ORF">V1286_000959</name>
</gene>
<name>A0ABU8B4L9_9BRAD</name>
<feature type="compositionally biased region" description="Low complexity" evidence="1">
    <location>
        <begin position="442"/>
        <end position="462"/>
    </location>
</feature>
<comment type="caution">
    <text evidence="4">The sequence shown here is derived from an EMBL/GenBank/DDBJ whole genome shotgun (WGS) entry which is preliminary data.</text>
</comment>
<dbReference type="Pfam" id="PF04773">
    <property type="entry name" value="FecR"/>
    <property type="match status" value="1"/>
</dbReference>
<sequence length="512" mass="53601">MSRQLSYALALLACGTTVGATEVFAGPPELTQLAQAQTEPSQPAAPATTDSATPNATTADAPEEPVGNVATVTGSASVIRNDKTTPLKVKDDIYLNDVVQTGANSALGITFIDATTFNLKASTKITIDNYVYEDGGKSNAAIFDVAKGTAAFVAASVAKTGDMKITTPTATLGIRGTTGLVEVPEGAAANNPNNVAVKLYPDADGRVGRIEVNDRAGARLGFLTQGASGFTIRPGSGGVRFAAVPLAIPQAVMLRDQGFVRQLHSVQNVGRQVVFQQREFRRANPTFVNPNRPIRQFQPGQQRQNGLPGQVRPGQQQQPGQLNRPGQPRQNGLPGQPGQPPLPAVPNRQGQNQGQNQGQQPDRLNRPGQPQQPGQLNRPGQQQQPGAPNRQGQQQPGSPNQPSTPPRAGQPSRPGLPAQPGVPPRAGQPSRSDLPPQPGLPPRAGQPQQPSAPAQSAPQGRPGLPNRYGVPGLQRAPGVQGAPAIQRPGLPAAPRRPATAPQRSKPLPKELR</sequence>
<feature type="compositionally biased region" description="Low complexity" evidence="1">
    <location>
        <begin position="487"/>
        <end position="503"/>
    </location>
</feature>
<feature type="compositionally biased region" description="Low complexity" evidence="1">
    <location>
        <begin position="349"/>
        <end position="360"/>
    </location>
</feature>
<keyword evidence="5" id="KW-1185">Reference proteome</keyword>
<reference evidence="4 5" key="1">
    <citation type="submission" date="2024-02" db="EMBL/GenBank/DDBJ databases">
        <title>Adaptive strategies in a cosmopolitan and abundant soil bacterium.</title>
        <authorList>
            <person name="Carini P."/>
        </authorList>
    </citation>
    <scope>NUCLEOTIDE SEQUENCE [LARGE SCALE GENOMIC DNA]</scope>
    <source>
        <strain evidence="4 5">AZCC 1608</strain>
    </source>
</reference>
<dbReference type="PANTHER" id="PTHR38731:SF1">
    <property type="entry name" value="FECR PROTEIN DOMAIN-CONTAINING PROTEIN"/>
    <property type="match status" value="1"/>
</dbReference>
<evidence type="ECO:0000313" key="5">
    <source>
        <dbReference type="Proteomes" id="UP001364224"/>
    </source>
</evidence>
<feature type="region of interest" description="Disordered" evidence="1">
    <location>
        <begin position="35"/>
        <end position="67"/>
    </location>
</feature>
<accession>A0ABU8B4L9</accession>
<feature type="chain" id="PRO_5045766072" description="FecR protein domain-containing protein" evidence="2">
    <location>
        <begin position="21"/>
        <end position="512"/>
    </location>
</feature>
<feature type="compositionally biased region" description="Low complexity" evidence="1">
    <location>
        <begin position="388"/>
        <end position="401"/>
    </location>
</feature>
<feature type="compositionally biased region" description="Low complexity" evidence="1">
    <location>
        <begin position="306"/>
        <end position="336"/>
    </location>
</feature>
<protein>
    <recommendedName>
        <fullName evidence="3">FecR protein domain-containing protein</fullName>
    </recommendedName>
</protein>
<feature type="domain" description="FecR protein" evidence="3">
    <location>
        <begin position="97"/>
        <end position="182"/>
    </location>
</feature>
<dbReference type="PANTHER" id="PTHR38731">
    <property type="entry name" value="LIPL45-RELATED LIPOPROTEIN-RELATED"/>
    <property type="match status" value="1"/>
</dbReference>
<dbReference type="InterPro" id="IPR006860">
    <property type="entry name" value="FecR"/>
</dbReference>
<feature type="signal peptide" evidence="2">
    <location>
        <begin position="1"/>
        <end position="20"/>
    </location>
</feature>
<evidence type="ECO:0000259" key="3">
    <source>
        <dbReference type="Pfam" id="PF04773"/>
    </source>
</evidence>
<feature type="compositionally biased region" description="Polar residues" evidence="1">
    <location>
        <begin position="368"/>
        <end position="386"/>
    </location>
</feature>